<reference evidence="4 5" key="1">
    <citation type="submission" date="2019-07" db="EMBL/GenBank/DDBJ databases">
        <title>Draft genome of C. aurimucosum strain 2274.</title>
        <authorList>
            <person name="Pacheco L.G.C."/>
            <person name="Aguiar E.R.G.R."/>
            <person name="Santos C.S."/>
            <person name="Rocha D.J.P.G."/>
            <person name="Sant'Anna L.O."/>
            <person name="Mattos-Guaraldi A.L."/>
            <person name="Santos L.S."/>
        </authorList>
    </citation>
    <scope>NUCLEOTIDE SEQUENCE [LARGE SCALE GENOMIC DNA]</scope>
    <source>
        <strain evidence="4 5">2274</strain>
    </source>
</reference>
<evidence type="ECO:0000256" key="2">
    <source>
        <dbReference type="SAM" id="Phobius"/>
    </source>
</evidence>
<evidence type="ECO:0000313" key="4">
    <source>
        <dbReference type="EMBL" id="TRX64011.1"/>
    </source>
</evidence>
<feature type="compositionally biased region" description="Basic and acidic residues" evidence="1">
    <location>
        <begin position="64"/>
        <end position="82"/>
    </location>
</feature>
<sequence>MKFFSRKALVAAATAATVSLSGVSVASAEDTAEDTAVVTNESADSETTTDNNKETDNSESTTDNNKETDNSESENDKEKEEESSSSSSNDSEGSSITDMKPSEIRDWIAVFTAIIGALGTVFAFYQKNFAPNAK</sequence>
<keyword evidence="5" id="KW-1185">Reference proteome</keyword>
<keyword evidence="2" id="KW-0812">Transmembrane</keyword>
<comment type="caution">
    <text evidence="4">The sequence shown here is derived from an EMBL/GenBank/DDBJ whole genome shotgun (WGS) entry which is preliminary data.</text>
</comment>
<feature type="chain" id="PRO_5044617351" description="Secreted protein" evidence="3">
    <location>
        <begin position="29"/>
        <end position="134"/>
    </location>
</feature>
<feature type="transmembrane region" description="Helical" evidence="2">
    <location>
        <begin position="107"/>
        <end position="125"/>
    </location>
</feature>
<feature type="signal peptide" evidence="3">
    <location>
        <begin position="1"/>
        <end position="28"/>
    </location>
</feature>
<accession>A0A553G3C7</accession>
<keyword evidence="3" id="KW-0732">Signal</keyword>
<feature type="compositionally biased region" description="Low complexity" evidence="1">
    <location>
        <begin position="18"/>
        <end position="28"/>
    </location>
</feature>
<feature type="region of interest" description="Disordered" evidence="1">
    <location>
        <begin position="18"/>
        <end position="101"/>
    </location>
</feature>
<name>A0A553G3C7_9CORY</name>
<gene>
    <name evidence="4" type="ORF">FNY97_01340</name>
</gene>
<organism evidence="4 5">
    <name type="scientific">Corynebacterium hiratae</name>
    <dbReference type="NCBI Taxonomy" id="3139423"/>
    <lineage>
        <taxon>Bacteria</taxon>
        <taxon>Bacillati</taxon>
        <taxon>Actinomycetota</taxon>
        <taxon>Actinomycetes</taxon>
        <taxon>Mycobacteriales</taxon>
        <taxon>Corynebacteriaceae</taxon>
        <taxon>Corynebacterium</taxon>
    </lineage>
</organism>
<dbReference type="EMBL" id="VKDK01000002">
    <property type="protein sequence ID" value="TRX64011.1"/>
    <property type="molecule type" value="Genomic_DNA"/>
</dbReference>
<dbReference type="RefSeq" id="WP_144012917.1">
    <property type="nucleotide sequence ID" value="NZ_VIOG01000005.1"/>
</dbReference>
<feature type="compositionally biased region" description="Low complexity" evidence="1">
    <location>
        <begin position="84"/>
        <end position="95"/>
    </location>
</feature>
<evidence type="ECO:0000256" key="3">
    <source>
        <dbReference type="SAM" id="SignalP"/>
    </source>
</evidence>
<evidence type="ECO:0000256" key="1">
    <source>
        <dbReference type="SAM" id="MobiDB-lite"/>
    </source>
</evidence>
<keyword evidence="2" id="KW-0472">Membrane</keyword>
<proteinExistence type="predicted"/>
<evidence type="ECO:0008006" key="6">
    <source>
        <dbReference type="Google" id="ProtNLM"/>
    </source>
</evidence>
<dbReference type="AlphaFoldDB" id="A0A553G3C7"/>
<evidence type="ECO:0000313" key="5">
    <source>
        <dbReference type="Proteomes" id="UP000320443"/>
    </source>
</evidence>
<keyword evidence="2" id="KW-1133">Transmembrane helix</keyword>
<protein>
    <recommendedName>
        <fullName evidence="6">Secreted protein</fullName>
    </recommendedName>
</protein>
<dbReference type="Proteomes" id="UP000320443">
    <property type="component" value="Unassembled WGS sequence"/>
</dbReference>